<dbReference type="PANTHER" id="PTHR10742">
    <property type="entry name" value="FLAVIN MONOAMINE OXIDASE"/>
    <property type="match status" value="1"/>
</dbReference>
<organism evidence="2">
    <name type="scientific">Lygus hesperus</name>
    <name type="common">Western plant bug</name>
    <dbReference type="NCBI Taxonomy" id="30085"/>
    <lineage>
        <taxon>Eukaryota</taxon>
        <taxon>Metazoa</taxon>
        <taxon>Ecdysozoa</taxon>
        <taxon>Arthropoda</taxon>
        <taxon>Hexapoda</taxon>
        <taxon>Insecta</taxon>
        <taxon>Pterygota</taxon>
        <taxon>Neoptera</taxon>
        <taxon>Paraneoptera</taxon>
        <taxon>Hemiptera</taxon>
        <taxon>Heteroptera</taxon>
        <taxon>Panheteroptera</taxon>
        <taxon>Cimicomorpha</taxon>
        <taxon>Miridae</taxon>
        <taxon>Mirini</taxon>
        <taxon>Lygus</taxon>
    </lineage>
</organism>
<dbReference type="Gene3D" id="3.90.660.10">
    <property type="match status" value="1"/>
</dbReference>
<dbReference type="PANTHER" id="PTHR10742:SF398">
    <property type="entry name" value="AMINE OXIDASE DOMAIN-CONTAINING PROTEIN-RELATED"/>
    <property type="match status" value="1"/>
</dbReference>
<reference evidence="2" key="1">
    <citation type="journal article" date="2014" name="PLoS ONE">
        <title>Transcriptome-Based Identification of ABC Transporters in the Western Tarnished Plant Bug Lygus hesperus.</title>
        <authorList>
            <person name="Hull J.J."/>
            <person name="Chaney K."/>
            <person name="Geib S.M."/>
            <person name="Fabrick J.A."/>
            <person name="Brent C.S."/>
            <person name="Walsh D."/>
            <person name="Lavine L.C."/>
        </authorList>
    </citation>
    <scope>NUCLEOTIDE SEQUENCE</scope>
</reference>
<dbReference type="InterPro" id="IPR002937">
    <property type="entry name" value="Amino_oxidase"/>
</dbReference>
<dbReference type="AlphaFoldDB" id="A0A0A9XUI7"/>
<evidence type="ECO:0000313" key="2">
    <source>
        <dbReference type="EMBL" id="JAG24407.1"/>
    </source>
</evidence>
<sequence>MNYLFSNLFSVTSMLPSNPRIVIVGGGVSGIAAAVSLVDKGFDNVTVLEAEDRVGGRVNTVPFGHSHVDLGAHWVHGEEGNAVYEIGNQLGLLTPSGDFGNIEFIADDGSEVSSFVGMSLYEASCAILDNKEEMKKASGSVENYLTPRILAVARKKIPDNRLLDAYLDWLIKFECTIEGCDYLSDPSAPGLTHYKQCPGDPITCWIRGGYKNIIDILLNEHPAALGKVNPLEGKILLNTEVKEIDWGGLTAFVKTKDGRTFQADHVIVTVSLGVLKDRHSTLFNPRLPDKKIQAIRGLGIGTVNKIYLKFEKAWWPEGCCGFSLLRKNKSAPLEVGEYPWERDIIGFYIESTAPMVVGAWLVGDAARDMETYKDEQVLAACYRTLIKFAGTKYDIPPPEAVIRSKWFSNPHFRGSYSYRSISSEVLNTSAAHLAEPVKNFYKKEMLFFAGEATHSYFYSTVHGALETGWREAERIATMYTNRKLGKCSL</sequence>
<evidence type="ECO:0000259" key="1">
    <source>
        <dbReference type="Pfam" id="PF01593"/>
    </source>
</evidence>
<proteinExistence type="predicted"/>
<dbReference type="InterPro" id="IPR036188">
    <property type="entry name" value="FAD/NAD-bd_sf"/>
</dbReference>
<accession>A0A0A9XUI7</accession>
<protein>
    <submittedName>
        <fullName evidence="2">Peroxisomal N(1)-acetyl-spermine/spermidine oxidase</fullName>
    </submittedName>
</protein>
<dbReference type="GO" id="GO:0046592">
    <property type="term" value="F:polyamine oxidase activity"/>
    <property type="evidence" value="ECO:0007669"/>
    <property type="project" value="TreeGrafter"/>
</dbReference>
<dbReference type="Pfam" id="PF01593">
    <property type="entry name" value="Amino_oxidase"/>
    <property type="match status" value="1"/>
</dbReference>
<dbReference type="SUPFAM" id="SSF51905">
    <property type="entry name" value="FAD/NAD(P)-binding domain"/>
    <property type="match status" value="1"/>
</dbReference>
<dbReference type="EMBL" id="GBHO01019197">
    <property type="protein sequence ID" value="JAG24407.1"/>
    <property type="molecule type" value="Transcribed_RNA"/>
</dbReference>
<dbReference type="Gene3D" id="3.50.50.60">
    <property type="entry name" value="FAD/NAD(P)-binding domain"/>
    <property type="match status" value="1"/>
</dbReference>
<dbReference type="SUPFAM" id="SSF54373">
    <property type="entry name" value="FAD-linked reductases, C-terminal domain"/>
    <property type="match status" value="1"/>
</dbReference>
<gene>
    <name evidence="2" type="primary">Paox_6</name>
    <name evidence="2" type="ORF">CM83_50350</name>
</gene>
<reference evidence="2" key="2">
    <citation type="submission" date="2014-07" db="EMBL/GenBank/DDBJ databases">
        <authorList>
            <person name="Hull J."/>
        </authorList>
    </citation>
    <scope>NUCLEOTIDE SEQUENCE</scope>
</reference>
<name>A0A0A9XUI7_LYGHE</name>
<dbReference type="InterPro" id="IPR050281">
    <property type="entry name" value="Flavin_monoamine_oxidase"/>
</dbReference>
<feature type="domain" description="Amine oxidase" evidence="1">
    <location>
        <begin position="28"/>
        <end position="475"/>
    </location>
</feature>